<accession>A0A178ZRX7</accession>
<evidence type="ECO:0000256" key="2">
    <source>
        <dbReference type="ARBA" id="ARBA00022741"/>
    </source>
</evidence>
<dbReference type="InterPro" id="IPR011761">
    <property type="entry name" value="ATP-grasp"/>
</dbReference>
<proteinExistence type="predicted"/>
<dbReference type="PANTHER" id="PTHR43585">
    <property type="entry name" value="FUMIPYRROLE BIOSYNTHESIS PROTEIN C"/>
    <property type="match status" value="1"/>
</dbReference>
<dbReference type="GO" id="GO:0005524">
    <property type="term" value="F:ATP binding"/>
    <property type="evidence" value="ECO:0007669"/>
    <property type="project" value="UniProtKB-UniRule"/>
</dbReference>
<dbReference type="PROSITE" id="PS50975">
    <property type="entry name" value="ATP_GRASP"/>
    <property type="match status" value="1"/>
</dbReference>
<dbReference type="InterPro" id="IPR041472">
    <property type="entry name" value="BL00235/CARNS1_N"/>
</dbReference>
<dbReference type="Pfam" id="PF18130">
    <property type="entry name" value="ATPgrasp_N"/>
    <property type="match status" value="1"/>
</dbReference>
<keyword evidence="1" id="KW-0436">Ligase</keyword>
<dbReference type="InterPro" id="IPR052032">
    <property type="entry name" value="ATP-dep_AA_Ligase"/>
</dbReference>
<organism evidence="6 7">
    <name type="scientific">Fonsecaea erecta</name>
    <dbReference type="NCBI Taxonomy" id="1367422"/>
    <lineage>
        <taxon>Eukaryota</taxon>
        <taxon>Fungi</taxon>
        <taxon>Dikarya</taxon>
        <taxon>Ascomycota</taxon>
        <taxon>Pezizomycotina</taxon>
        <taxon>Eurotiomycetes</taxon>
        <taxon>Chaetothyriomycetidae</taxon>
        <taxon>Chaetothyriales</taxon>
        <taxon>Herpotrichiellaceae</taxon>
        <taxon>Fonsecaea</taxon>
    </lineage>
</organism>
<name>A0A178ZRX7_9EURO</name>
<keyword evidence="2 4" id="KW-0547">Nucleotide-binding</keyword>
<gene>
    <name evidence="6" type="ORF">AYL99_01786</name>
</gene>
<evidence type="ECO:0000259" key="5">
    <source>
        <dbReference type="PROSITE" id="PS50975"/>
    </source>
</evidence>
<dbReference type="RefSeq" id="XP_018695926.1">
    <property type="nucleotide sequence ID" value="XM_018833302.1"/>
</dbReference>
<dbReference type="Proteomes" id="UP000078343">
    <property type="component" value="Unassembled WGS sequence"/>
</dbReference>
<evidence type="ECO:0000256" key="1">
    <source>
        <dbReference type="ARBA" id="ARBA00022598"/>
    </source>
</evidence>
<dbReference type="OrthoDB" id="434648at2759"/>
<dbReference type="GO" id="GO:0046872">
    <property type="term" value="F:metal ion binding"/>
    <property type="evidence" value="ECO:0007669"/>
    <property type="project" value="InterPro"/>
</dbReference>
<dbReference type="Pfam" id="PF13535">
    <property type="entry name" value="ATP-grasp_4"/>
    <property type="match status" value="1"/>
</dbReference>
<dbReference type="AlphaFoldDB" id="A0A178ZRX7"/>
<keyword evidence="7" id="KW-1185">Reference proteome</keyword>
<dbReference type="SUPFAM" id="SSF56059">
    <property type="entry name" value="Glutathione synthetase ATP-binding domain-like"/>
    <property type="match status" value="1"/>
</dbReference>
<dbReference type="EMBL" id="LVYI01000002">
    <property type="protein sequence ID" value="OAP62559.1"/>
    <property type="molecule type" value="Genomic_DNA"/>
</dbReference>
<evidence type="ECO:0000256" key="3">
    <source>
        <dbReference type="ARBA" id="ARBA00022840"/>
    </source>
</evidence>
<evidence type="ECO:0000313" key="6">
    <source>
        <dbReference type="EMBL" id="OAP62559.1"/>
    </source>
</evidence>
<reference evidence="6 7" key="1">
    <citation type="submission" date="2016-04" db="EMBL/GenBank/DDBJ databases">
        <title>Draft genome of Fonsecaea erecta CBS 125763.</title>
        <authorList>
            <person name="Weiss V.A."/>
            <person name="Vicente V.A."/>
            <person name="Raittz R.T."/>
            <person name="Moreno L.F."/>
            <person name="De Souza E.M."/>
            <person name="Pedrosa F.O."/>
            <person name="Steffens M.B."/>
            <person name="Faoro H."/>
            <person name="Tadra-Sfeir M.Z."/>
            <person name="Najafzadeh M.J."/>
            <person name="Felipe M.S."/>
            <person name="Teixeira M."/>
            <person name="Sun J."/>
            <person name="Xi L."/>
            <person name="Gomes R."/>
            <person name="De Azevedo C.M."/>
            <person name="Salgado C.G."/>
            <person name="Da Silva M.B."/>
            <person name="Nascimento M.F."/>
            <person name="Queiroz-Telles F."/>
            <person name="Attili D.S."/>
            <person name="Gorbushina A."/>
        </authorList>
    </citation>
    <scope>NUCLEOTIDE SEQUENCE [LARGE SCALE GENOMIC DNA]</scope>
    <source>
        <strain evidence="6 7">CBS 125763</strain>
    </source>
</reference>
<dbReference type="GO" id="GO:0016874">
    <property type="term" value="F:ligase activity"/>
    <property type="evidence" value="ECO:0007669"/>
    <property type="project" value="UniProtKB-KW"/>
</dbReference>
<keyword evidence="3 4" id="KW-0067">ATP-binding</keyword>
<dbReference type="STRING" id="1367422.A0A178ZRX7"/>
<evidence type="ECO:0000256" key="4">
    <source>
        <dbReference type="PROSITE-ProRule" id="PRU00409"/>
    </source>
</evidence>
<feature type="domain" description="ATP-grasp" evidence="5">
    <location>
        <begin position="331"/>
        <end position="570"/>
    </location>
</feature>
<protein>
    <recommendedName>
        <fullName evidence="5">ATP-grasp domain-containing protein</fullName>
    </recommendedName>
</protein>
<comment type="caution">
    <text evidence="6">The sequence shown here is derived from an EMBL/GenBank/DDBJ whole genome shotgun (WGS) entry which is preliminary data.</text>
</comment>
<dbReference type="PANTHER" id="PTHR43585:SF2">
    <property type="entry name" value="ATP-GRASP ENZYME FSQD"/>
    <property type="match status" value="1"/>
</dbReference>
<sequence>MGSGQLMNGPMPYHAELRSEDCPVLIRATWSWSQDLTSEVKHGCNFVDLTIDSVLITPAAGTNQAALSPGSTASAPPGVDGRTALTRVKIPKNAGRAISFLLEHCVGGPTVDQSHFKFILAAQDGYIVRSDFLEESLRGIPLSSVVQGFVTSGQHCSIAPPLAASQGSASHLLALLQSSVGVVMARGSKALQGLDHELLNRLSWPWIIDTPVMPSRVVMICERRRPPMCRNFYAAARGCGISVVVMDKPGHWMEDDNGLGPQYREHFVPFTTTGYALKDLPQHIADVIRGLPYKVDGILTTVDVFMPGIARAAEILGLPTLGSEAYRRGTDKFETRQLSRAPTTIKVESLEEFPSQLAAMPQPLEYPLIVKPTRSHGSEGVMRVENEAELIQALHFAFAALKKQHDQFGLEYHGVPVIVETYCEGPEVDVNMLLWDGELLHAEVTDNFPCLGDSPEAESKTFGCTGSIFPSALPSDEIDMLQRDVLAIVRAVGLHSGVIHAEAKVHNSAREVFLAEKGMYDLRPRSKPVPGRASTFLLEINPRPAGLPEAMCSIYAYGVDYFAGKLLHAIGDEARFRSIAHGFRNKPSWQYAWLPQAIETSTSGRMPHDLGLEKLGLSNSYADHWHYWKGGEWVPPAKDRPWPGLGFMVFRSFTSRQELLRKIADAREHLRFHLD</sequence>
<dbReference type="Gene3D" id="3.30.470.20">
    <property type="entry name" value="ATP-grasp fold, B domain"/>
    <property type="match status" value="1"/>
</dbReference>
<dbReference type="GeneID" id="30005956"/>
<evidence type="ECO:0000313" key="7">
    <source>
        <dbReference type="Proteomes" id="UP000078343"/>
    </source>
</evidence>
<dbReference type="Gene3D" id="3.40.50.20">
    <property type="match status" value="1"/>
</dbReference>